<keyword evidence="2" id="KW-1185">Reference proteome</keyword>
<organism evidence="1 2">
    <name type="scientific">Micromonospora pattaloongensis</name>
    <dbReference type="NCBI Taxonomy" id="405436"/>
    <lineage>
        <taxon>Bacteria</taxon>
        <taxon>Bacillati</taxon>
        <taxon>Actinomycetota</taxon>
        <taxon>Actinomycetes</taxon>
        <taxon>Micromonosporales</taxon>
        <taxon>Micromonosporaceae</taxon>
        <taxon>Micromonospora</taxon>
    </lineage>
</organism>
<evidence type="ECO:0000313" key="1">
    <source>
        <dbReference type="EMBL" id="SDY10931.1"/>
    </source>
</evidence>
<sequence length="166" mass="17690">MSTVTVTRLLDAPAEHIWRVMTDLTERITWLSTVDEVRVLTPGRFGLGTIWCESRTMPDGTCVTEEFHVDDCAAPHRFVASSRGDGADYRMTYTLTPVDAGRRRGRTAVTVVHDGAPNGPGGRFLAFVLGGLAARTVEGALRQDLADLALAVATPVPANGDPAAAA</sequence>
<dbReference type="InterPro" id="IPR019587">
    <property type="entry name" value="Polyketide_cyclase/dehydratase"/>
</dbReference>
<name>A0A1H3H635_9ACTN</name>
<dbReference type="RefSeq" id="WP_091551214.1">
    <property type="nucleotide sequence ID" value="NZ_FNPH01000001.1"/>
</dbReference>
<dbReference type="EMBL" id="FNPH01000001">
    <property type="protein sequence ID" value="SDY10931.1"/>
    <property type="molecule type" value="Genomic_DNA"/>
</dbReference>
<dbReference type="InterPro" id="IPR023393">
    <property type="entry name" value="START-like_dom_sf"/>
</dbReference>
<dbReference type="AlphaFoldDB" id="A0A1H3H635"/>
<dbReference type="Gene3D" id="3.30.530.20">
    <property type="match status" value="1"/>
</dbReference>
<gene>
    <name evidence="1" type="ORF">SAMN05444365_101697</name>
</gene>
<dbReference type="Proteomes" id="UP000242415">
    <property type="component" value="Unassembled WGS sequence"/>
</dbReference>
<reference evidence="2" key="1">
    <citation type="submission" date="2016-10" db="EMBL/GenBank/DDBJ databases">
        <authorList>
            <person name="Varghese N."/>
            <person name="Submissions S."/>
        </authorList>
    </citation>
    <scope>NUCLEOTIDE SEQUENCE [LARGE SCALE GENOMIC DNA]</scope>
    <source>
        <strain evidence="2">DSM 45245</strain>
    </source>
</reference>
<evidence type="ECO:0000313" key="2">
    <source>
        <dbReference type="Proteomes" id="UP000242415"/>
    </source>
</evidence>
<dbReference type="OrthoDB" id="4773254at2"/>
<dbReference type="SUPFAM" id="SSF55961">
    <property type="entry name" value="Bet v1-like"/>
    <property type="match status" value="1"/>
</dbReference>
<protein>
    <submittedName>
        <fullName evidence="1">Polyketide cyclase / dehydrase and lipid transport</fullName>
    </submittedName>
</protein>
<accession>A0A1H3H635</accession>
<dbReference type="Pfam" id="PF10604">
    <property type="entry name" value="Polyketide_cyc2"/>
    <property type="match status" value="1"/>
</dbReference>
<dbReference type="CDD" id="cd07812">
    <property type="entry name" value="SRPBCC"/>
    <property type="match status" value="1"/>
</dbReference>
<dbReference type="STRING" id="405436.SAMN05444365_101697"/>
<proteinExistence type="predicted"/>